<accession>A0A428UFG6</accession>
<dbReference type="AlphaFoldDB" id="A0A428UFG6"/>
<reference evidence="1 2" key="1">
    <citation type="submission" date="2017-06" db="EMBL/GenBank/DDBJ databases">
        <title>Cmopartive genomic analysis of Ambrosia Fusariam Clade fungi.</title>
        <authorList>
            <person name="Stajich J.E."/>
            <person name="Carrillo J."/>
            <person name="Kijimoto T."/>
            <person name="Eskalen A."/>
            <person name="O'Donnell K."/>
            <person name="Kasson M."/>
        </authorList>
    </citation>
    <scope>NUCLEOTIDE SEQUENCE [LARGE SCALE GENOMIC DNA]</scope>
    <source>
        <strain evidence="1 2">NRRL 20438</strain>
    </source>
</reference>
<keyword evidence="2" id="KW-1185">Reference proteome</keyword>
<dbReference type="EMBL" id="NIZV01000065">
    <property type="protein sequence ID" value="RSM13030.1"/>
    <property type="molecule type" value="Genomic_DNA"/>
</dbReference>
<evidence type="ECO:0000313" key="2">
    <source>
        <dbReference type="Proteomes" id="UP000288429"/>
    </source>
</evidence>
<proteinExistence type="predicted"/>
<gene>
    <name evidence="1" type="ORF">CDV31_006013</name>
</gene>
<name>A0A428UFG6_9HYPO</name>
<sequence>MGTAFKVMNEPMTVTTLSNQITPHSQKIGYTEDLANERMISCDPSYPTLGLADGLQNYK</sequence>
<dbReference type="Proteomes" id="UP000288429">
    <property type="component" value="Unassembled WGS sequence"/>
</dbReference>
<protein>
    <submittedName>
        <fullName evidence="1">Uncharacterized protein</fullName>
    </submittedName>
</protein>
<organism evidence="1 2">
    <name type="scientific">Fusarium ambrosium</name>
    <dbReference type="NCBI Taxonomy" id="131363"/>
    <lineage>
        <taxon>Eukaryota</taxon>
        <taxon>Fungi</taxon>
        <taxon>Dikarya</taxon>
        <taxon>Ascomycota</taxon>
        <taxon>Pezizomycotina</taxon>
        <taxon>Sordariomycetes</taxon>
        <taxon>Hypocreomycetidae</taxon>
        <taxon>Hypocreales</taxon>
        <taxon>Nectriaceae</taxon>
        <taxon>Fusarium</taxon>
        <taxon>Fusarium solani species complex</taxon>
    </lineage>
</organism>
<evidence type="ECO:0000313" key="1">
    <source>
        <dbReference type="EMBL" id="RSM13030.1"/>
    </source>
</evidence>
<comment type="caution">
    <text evidence="1">The sequence shown here is derived from an EMBL/GenBank/DDBJ whole genome shotgun (WGS) entry which is preliminary data.</text>
</comment>